<dbReference type="eggNOG" id="ENOG5032HUX">
    <property type="taxonomic scope" value="Bacteria"/>
</dbReference>
<reference evidence="2 4" key="1">
    <citation type="submission" date="2013-02" db="EMBL/GenBank/DDBJ databases">
        <title>The Genome Sequence of Enterococcus gilvus ATCC BAA-350.</title>
        <authorList>
            <consortium name="The Broad Institute Genome Sequencing Platform"/>
            <consortium name="The Broad Institute Genome Sequencing Center for Infectious Disease"/>
            <person name="Earl A.M."/>
            <person name="Gilmore M.S."/>
            <person name="Lebreton F."/>
            <person name="Walker B."/>
            <person name="Young S.K."/>
            <person name="Zeng Q."/>
            <person name="Gargeya S."/>
            <person name="Fitzgerald M."/>
            <person name="Haas B."/>
            <person name="Abouelleil A."/>
            <person name="Alvarado L."/>
            <person name="Arachchi H.M."/>
            <person name="Berlin A.M."/>
            <person name="Chapman S.B."/>
            <person name="Dewar J."/>
            <person name="Goldberg J."/>
            <person name="Griggs A."/>
            <person name="Gujja S."/>
            <person name="Hansen M."/>
            <person name="Howarth C."/>
            <person name="Imamovic A."/>
            <person name="Larimer J."/>
            <person name="McCowan C."/>
            <person name="Murphy C."/>
            <person name="Neiman D."/>
            <person name="Pearson M."/>
            <person name="Priest M."/>
            <person name="Roberts A."/>
            <person name="Saif S."/>
            <person name="Shea T."/>
            <person name="Sisk P."/>
            <person name="Sykes S."/>
            <person name="Wortman J."/>
            <person name="Nusbaum C."/>
            <person name="Birren B."/>
        </authorList>
    </citation>
    <scope>NUCLEOTIDE SEQUENCE [LARGE SCALE GENOMIC DNA]</scope>
    <source>
        <strain evidence="2 4">ATCC BAA-350</strain>
    </source>
</reference>
<evidence type="ECO:0000313" key="2">
    <source>
        <dbReference type="EMBL" id="EOI53198.1"/>
    </source>
</evidence>
<organism evidence="2 4">
    <name type="scientific">Enterococcus gilvus ATCC BAA-350</name>
    <dbReference type="NCBI Taxonomy" id="1158614"/>
    <lineage>
        <taxon>Bacteria</taxon>
        <taxon>Bacillati</taxon>
        <taxon>Bacillota</taxon>
        <taxon>Bacilli</taxon>
        <taxon>Lactobacillales</taxon>
        <taxon>Enterococcaceae</taxon>
        <taxon>Enterococcus</taxon>
    </lineage>
</organism>
<dbReference type="OrthoDB" id="2194904at2"/>
<dbReference type="Proteomes" id="UP000014160">
    <property type="component" value="Unassembled WGS sequence"/>
</dbReference>
<protein>
    <submittedName>
        <fullName evidence="2">Uncharacterized protein</fullName>
    </submittedName>
</protein>
<evidence type="ECO:0000313" key="3">
    <source>
        <dbReference type="EMBL" id="EOW78449.1"/>
    </source>
</evidence>
<gene>
    <name evidence="3" type="ORF">I592_04042</name>
    <name evidence="2" type="ORF">UKC_03991</name>
</gene>
<evidence type="ECO:0000256" key="1">
    <source>
        <dbReference type="SAM" id="MobiDB-lite"/>
    </source>
</evidence>
<feature type="region of interest" description="Disordered" evidence="1">
    <location>
        <begin position="22"/>
        <end position="59"/>
    </location>
</feature>
<feature type="compositionally biased region" description="Polar residues" evidence="1">
    <location>
        <begin position="30"/>
        <end position="44"/>
    </location>
</feature>
<dbReference type="PATRIC" id="fig|1158614.3.peg.3981"/>
<comment type="caution">
    <text evidence="2">The sequence shown here is derived from an EMBL/GenBank/DDBJ whole genome shotgun (WGS) entry which is preliminary data.</text>
</comment>
<keyword evidence="5" id="KW-1185">Reference proteome</keyword>
<reference evidence="3 5" key="2">
    <citation type="submission" date="2013-03" db="EMBL/GenBank/DDBJ databases">
        <title>The Genome Sequence of Enterococcus gilvus ATCC BAA-350 (PacBio/Illumina hybrid assembly).</title>
        <authorList>
            <consortium name="The Broad Institute Genomics Platform"/>
            <consortium name="The Broad Institute Genome Sequencing Center for Infectious Disease"/>
            <person name="Earl A."/>
            <person name="Russ C."/>
            <person name="Gilmore M."/>
            <person name="Surin D."/>
            <person name="Walker B."/>
            <person name="Young S."/>
            <person name="Zeng Q."/>
            <person name="Gargeya S."/>
            <person name="Fitzgerald M."/>
            <person name="Haas B."/>
            <person name="Abouelleil A."/>
            <person name="Allen A.W."/>
            <person name="Alvarado L."/>
            <person name="Arachchi H.M."/>
            <person name="Berlin A.M."/>
            <person name="Chapman S.B."/>
            <person name="Gainer-Dewar J."/>
            <person name="Goldberg J."/>
            <person name="Griggs A."/>
            <person name="Gujja S."/>
            <person name="Hansen M."/>
            <person name="Howarth C."/>
            <person name="Imamovic A."/>
            <person name="Ireland A."/>
            <person name="Larimer J."/>
            <person name="McCowan C."/>
            <person name="Murphy C."/>
            <person name="Pearson M."/>
            <person name="Poon T.W."/>
            <person name="Priest M."/>
            <person name="Roberts A."/>
            <person name="Saif S."/>
            <person name="Shea T."/>
            <person name="Sisk P."/>
            <person name="Sykes S."/>
            <person name="Wortman J."/>
            <person name="Nusbaum C."/>
            <person name="Birren B."/>
        </authorList>
    </citation>
    <scope>NUCLEOTIDE SEQUENCE [LARGE SCALE GENOMIC DNA]</scope>
    <source>
        <strain evidence="3 5">ATCC BAA-350</strain>
    </source>
</reference>
<proteinExistence type="predicted"/>
<dbReference type="RefSeq" id="WP_010782309.1">
    <property type="nucleotide sequence ID" value="NZ_ASWH01000003.1"/>
</dbReference>
<dbReference type="EMBL" id="ASWH01000003">
    <property type="protein sequence ID" value="EOW78449.1"/>
    <property type="molecule type" value="Genomic_DNA"/>
</dbReference>
<dbReference type="EMBL" id="AJDQ01000015">
    <property type="protein sequence ID" value="EOI53198.1"/>
    <property type="molecule type" value="Genomic_DNA"/>
</dbReference>
<accession>R2XEZ4</accession>
<dbReference type="HOGENOM" id="CLU_127012_0_0_9"/>
<sequence length="177" mass="20275">MADIKDLSIFNKTSNGMDAIKQASHKSDSDIQNQDMPTIKNNNEAPIRVTTPKEKTRKAKRNVGAPIKNFDRSHASTQPIKLSAILNSTSRSMVEKYETNLNKDELLRKSLDLYVKQNLTKEDKIDLLNDVIRDLEIFREKHPTIEQVDEDGNIVKSADQIEKDTINDLRKRWGIDN</sequence>
<dbReference type="Proteomes" id="UP000013750">
    <property type="component" value="Unassembled WGS sequence"/>
</dbReference>
<evidence type="ECO:0000313" key="4">
    <source>
        <dbReference type="Proteomes" id="UP000013750"/>
    </source>
</evidence>
<name>R2XEZ4_9ENTE</name>
<evidence type="ECO:0000313" key="5">
    <source>
        <dbReference type="Proteomes" id="UP000014160"/>
    </source>
</evidence>
<dbReference type="AlphaFoldDB" id="R2XEZ4"/>